<dbReference type="InterPro" id="IPR053159">
    <property type="entry name" value="Hybrid_Histidine_Kinase"/>
</dbReference>
<dbReference type="SUPFAM" id="SSF56112">
    <property type="entry name" value="Protein kinase-like (PK-like)"/>
    <property type="match status" value="1"/>
</dbReference>
<keyword evidence="3" id="KW-1185">Reference proteome</keyword>
<dbReference type="InterPro" id="IPR011009">
    <property type="entry name" value="Kinase-like_dom_sf"/>
</dbReference>
<dbReference type="SUPFAM" id="SSF55781">
    <property type="entry name" value="GAF domain-like"/>
    <property type="match status" value="1"/>
</dbReference>
<dbReference type="Pfam" id="PF07228">
    <property type="entry name" value="SpoIIE"/>
    <property type="match status" value="1"/>
</dbReference>
<dbReference type="KEGG" id="scor:J3U87_24590"/>
<dbReference type="Gene3D" id="3.30.450.40">
    <property type="match status" value="1"/>
</dbReference>
<dbReference type="InterPro" id="IPR029016">
    <property type="entry name" value="GAF-like_dom_sf"/>
</dbReference>
<dbReference type="CDD" id="cd14014">
    <property type="entry name" value="STKc_PknB_like"/>
    <property type="match status" value="1"/>
</dbReference>
<dbReference type="PROSITE" id="PS50011">
    <property type="entry name" value="PROTEIN_KINASE_DOM"/>
    <property type="match status" value="1"/>
</dbReference>
<dbReference type="SMART" id="SM00331">
    <property type="entry name" value="PP2C_SIG"/>
    <property type="match status" value="1"/>
</dbReference>
<dbReference type="InterPro" id="IPR000719">
    <property type="entry name" value="Prot_kinase_dom"/>
</dbReference>
<dbReference type="Gene3D" id="3.40.50.300">
    <property type="entry name" value="P-loop containing nucleotide triphosphate hydrolases"/>
    <property type="match status" value="1"/>
</dbReference>
<dbReference type="Pfam" id="PF13191">
    <property type="entry name" value="AAA_16"/>
    <property type="match status" value="1"/>
</dbReference>
<reference evidence="2" key="1">
    <citation type="submission" date="2021-03" db="EMBL/GenBank/DDBJ databases">
        <title>Acanthopleuribacteraceae sp. M133.</title>
        <authorList>
            <person name="Wang G."/>
        </authorList>
    </citation>
    <scope>NUCLEOTIDE SEQUENCE</scope>
    <source>
        <strain evidence="2">M133</strain>
    </source>
</reference>
<accession>A0A8A4THY8</accession>
<dbReference type="EMBL" id="CP071793">
    <property type="protein sequence ID" value="QTD48772.1"/>
    <property type="molecule type" value="Genomic_DNA"/>
</dbReference>
<dbReference type="GO" id="GO:0004672">
    <property type="term" value="F:protein kinase activity"/>
    <property type="evidence" value="ECO:0007669"/>
    <property type="project" value="InterPro"/>
</dbReference>
<dbReference type="SMART" id="SM00220">
    <property type="entry name" value="S_TKc"/>
    <property type="match status" value="1"/>
</dbReference>
<dbReference type="SUPFAM" id="SSF81606">
    <property type="entry name" value="PP2C-like"/>
    <property type="match status" value="1"/>
</dbReference>
<dbReference type="Gene3D" id="3.60.40.10">
    <property type="entry name" value="PPM-type phosphatase domain"/>
    <property type="match status" value="1"/>
</dbReference>
<name>A0A8A4THY8_SULCO</name>
<dbReference type="InterPro" id="IPR041664">
    <property type="entry name" value="AAA_16"/>
</dbReference>
<evidence type="ECO:0000313" key="3">
    <source>
        <dbReference type="Proteomes" id="UP000663929"/>
    </source>
</evidence>
<gene>
    <name evidence="2" type="ORF">J3U87_24590</name>
</gene>
<dbReference type="Gene3D" id="1.10.510.10">
    <property type="entry name" value="Transferase(Phosphotransferase) domain 1"/>
    <property type="match status" value="1"/>
</dbReference>
<dbReference type="InterPro" id="IPR027417">
    <property type="entry name" value="P-loop_NTPase"/>
</dbReference>
<dbReference type="PANTHER" id="PTHR43642:SF1">
    <property type="entry name" value="HYBRID SIGNAL TRANSDUCTION HISTIDINE KINASE G"/>
    <property type="match status" value="1"/>
</dbReference>
<evidence type="ECO:0000313" key="2">
    <source>
        <dbReference type="EMBL" id="QTD48772.1"/>
    </source>
</evidence>
<dbReference type="InterPro" id="IPR003018">
    <property type="entry name" value="GAF"/>
</dbReference>
<dbReference type="SUPFAM" id="SSF52540">
    <property type="entry name" value="P-loop containing nucleoside triphosphate hydrolases"/>
    <property type="match status" value="1"/>
</dbReference>
<proteinExistence type="predicted"/>
<dbReference type="Pfam" id="PF00069">
    <property type="entry name" value="Pkinase"/>
    <property type="match status" value="1"/>
</dbReference>
<organism evidence="2 3">
    <name type="scientific">Sulfidibacter corallicola</name>
    <dbReference type="NCBI Taxonomy" id="2818388"/>
    <lineage>
        <taxon>Bacteria</taxon>
        <taxon>Pseudomonadati</taxon>
        <taxon>Acidobacteriota</taxon>
        <taxon>Holophagae</taxon>
        <taxon>Acanthopleuribacterales</taxon>
        <taxon>Acanthopleuribacteraceae</taxon>
        <taxon>Sulfidibacter</taxon>
    </lineage>
</organism>
<dbReference type="GO" id="GO:0005524">
    <property type="term" value="F:ATP binding"/>
    <property type="evidence" value="ECO:0007669"/>
    <property type="project" value="InterPro"/>
</dbReference>
<evidence type="ECO:0000259" key="1">
    <source>
        <dbReference type="PROSITE" id="PS50011"/>
    </source>
</evidence>
<dbReference type="InterPro" id="IPR036457">
    <property type="entry name" value="PPM-type-like_dom_sf"/>
</dbReference>
<feature type="domain" description="Protein kinase" evidence="1">
    <location>
        <begin position="1"/>
        <end position="248"/>
    </location>
</feature>
<protein>
    <submittedName>
        <fullName evidence="2">AAA family ATPase</fullName>
    </submittedName>
</protein>
<sequence>MYRGRRLRDHVPIICKVLRDPNPNQGQIAAFRREYERTRDLGFEGVPNALEFLHAADTWAMMLEDVGAKSLSQLNLAGKLSIETFLEMAIRLTEVLFKIHQKFLIHKDLNPVNIVLNPETDQLQIIDFGIATELSRENTSFRDPELLEGTLLYMSPEQTGRMNRSMDYRSDFYSLGATFYELLTGHPPFRANDPLELVHCHIAMTPVPPLRHDSEIPRPVSDIVLKLLAKEAEDRYQSAQGLAEDLGVCLRQWREYGAIQPFDLGLNDHSDRFQLPQKMYGREEEVAELIQAFERTARGKEEVMMVSGFSGIGKSTLIQEIHRPITARRGFFVSGKFDKLKREVPYASLFPPFRLLVRQLLTREERDRERWRQILREALGNNAGLLLEVIPELVHLIGRQASPPSLPPAEAQNRFQLVFQDFIRAFSGFDNPLVLFLDDLQWADTATLDLLCSLMNGRCDDCLFLIGAFRAEEVDGGHPLQNMIDKIRNAGVPVRHLLLKPLSEEDVAQEIADTLHQDIDSVFPLARLVHGKTGGNPFFVGQFLNSLYFKECIRYDHGSRCWQWNLDGVKSLDITDNLVHLLVENLGNLPRETLDNLKIAACIGDRFDLSTLAPVTGKAPRTLGVALWQALIDGFLVPLDSGYRSVTAEINGSGDGVSVSYRFVHDRIRQAAYALLPQSERDRVHLTVGRQFLTRRYSEEDLFDIVNHLNRGRHLIEDDTEKVRLSQLNMAAARKAKLSTAWEPAYLYLRHGIEILESSADDQDKLWLSHYDLFLELHLHAAEMACLLGDYDHQERLTALVLTHARDIRVKVWIQEGIMNAHYARGNYFECFDIGLSVLAMLDLDLPRDPGAEDIYAAMAKTEKLVAAQNLDELTNRPASEDALALVAIRILNNLIGVTWKIKNHMFPLLVCRLVEHCLRYGNAPSSPFIFANYGVVAGLNGDLQKSVRFGHVSLDMLQHYASPELKAKTYMMVYFCLLHWEKPLRDLLPYFIDAYQAGLEAGDLEWGSYALANYVLLMETSGWNLVELERELVRYQHAIERMRQESAIGWYQILHQAVFNLTNNVEDPCLLVGDMYDERDRLGRHKEIQDNGSLYAFYRIKLMLLLQFGRYDEAAEHLPGLEASWAVGMGTAFEVQSTFFAALVRIYRAEHLVGAERQEEIALVESYRDRIAERGIVSEANVLHRLLLVNAELARLNGHHGNARELYDQAIDQARRQSYLNDATMACEMAGRYYLSRDNRRLGRYYIEDARAICRDWGNTAKMRDLERRYPHVLSHMEYILPGTNPRGTIRQTAANLDLTSVLQASQAISGEIRLDQLGSRLIKILIQSAGAQRGVLLLKEREHWLVEVEGRIEQSGVTVRRVGLHLEDYERVPLSLINYLIMTKETVMLNEGPGELFREDPYFHTIEPRSMLCMPIIKQGNLRGLLYLEHADSSEVFTNDRMEVLHLLSAQTAISVENAELYANLEHLVQERTLQLNKKSSDLMSSLRYAVRIQQAMLPVAGSLKQAFDEHVLFFSPRDVVSGDFYWFHGVGDRVFLAVVDCTGHGIPGAFMSMIGYTLLNKIVRETGITDPGEILAELHVGVRQALRQEVEKNNLNDGMEVCFCRIDRDTKRLVFAGAGRPLYMVRSKAEQNEFVSIKGSRKLIGGRQKEKRRTFETHELEFGKGDMLYMVTDGFMDQGDAAGKKYGSRRFKGLLQEMARLRAGEQKRMLQVELNEHQGAQSQRDDMTILGVRL</sequence>
<dbReference type="Proteomes" id="UP000663929">
    <property type="component" value="Chromosome"/>
</dbReference>
<dbReference type="SMART" id="SM00065">
    <property type="entry name" value="GAF"/>
    <property type="match status" value="1"/>
</dbReference>
<dbReference type="PANTHER" id="PTHR43642">
    <property type="entry name" value="HYBRID SIGNAL TRANSDUCTION HISTIDINE KINASE G"/>
    <property type="match status" value="1"/>
</dbReference>
<dbReference type="Pfam" id="PF01590">
    <property type="entry name" value="GAF"/>
    <property type="match status" value="1"/>
</dbReference>
<dbReference type="InterPro" id="IPR001932">
    <property type="entry name" value="PPM-type_phosphatase-like_dom"/>
</dbReference>